<keyword evidence="1" id="KW-0812">Transmembrane</keyword>
<comment type="caution">
    <text evidence="2">The sequence shown here is derived from an EMBL/GenBank/DDBJ whole genome shotgun (WGS) entry which is preliminary data.</text>
</comment>
<dbReference type="eggNOG" id="COG3152">
    <property type="taxonomic scope" value="Bacteria"/>
</dbReference>
<protein>
    <recommendedName>
        <fullName evidence="4">DUF805 domain-containing protein</fullName>
    </recommendedName>
</protein>
<organism evidence="2 3">
    <name type="scientific">Novosphingobium nitrogenifigens DSM 19370</name>
    <dbReference type="NCBI Taxonomy" id="983920"/>
    <lineage>
        <taxon>Bacteria</taxon>
        <taxon>Pseudomonadati</taxon>
        <taxon>Pseudomonadota</taxon>
        <taxon>Alphaproteobacteria</taxon>
        <taxon>Sphingomonadales</taxon>
        <taxon>Sphingomonadaceae</taxon>
        <taxon>Novosphingobium</taxon>
    </lineage>
</organism>
<keyword evidence="1" id="KW-0472">Membrane</keyword>
<dbReference type="PANTHER" id="PTHR34980">
    <property type="entry name" value="INNER MEMBRANE PROTEIN-RELATED-RELATED"/>
    <property type="match status" value="1"/>
</dbReference>
<dbReference type="EMBL" id="AEWJ01000044">
    <property type="protein sequence ID" value="EGD58110.1"/>
    <property type="molecule type" value="Genomic_DNA"/>
</dbReference>
<dbReference type="AlphaFoldDB" id="F1ZB23"/>
<evidence type="ECO:0000313" key="3">
    <source>
        <dbReference type="Proteomes" id="UP000004728"/>
    </source>
</evidence>
<dbReference type="PANTHER" id="PTHR34980:SF2">
    <property type="entry name" value="INNER MEMBRANE PROTEIN YHAH-RELATED"/>
    <property type="match status" value="1"/>
</dbReference>
<dbReference type="InParanoid" id="F1ZB23"/>
<reference evidence="2 3" key="1">
    <citation type="journal article" date="2012" name="J. Bacteriol.">
        <title>Draft Genome Sequence of Novosphingobium nitrogenifigens Y88T.</title>
        <authorList>
            <person name="Strabala T.J."/>
            <person name="Macdonald L."/>
            <person name="Liu V."/>
            <person name="Smit A.M."/>
        </authorList>
    </citation>
    <scope>NUCLEOTIDE SEQUENCE [LARGE SCALE GENOMIC DNA]</scope>
    <source>
        <strain evidence="2 3">DSM 19370</strain>
    </source>
</reference>
<dbReference type="FunCoup" id="F1ZB23">
    <property type="interactions" value="40"/>
</dbReference>
<dbReference type="Pfam" id="PF05656">
    <property type="entry name" value="DUF805"/>
    <property type="match status" value="1"/>
</dbReference>
<accession>F1ZB23</accession>
<feature type="transmembrane region" description="Helical" evidence="1">
    <location>
        <begin position="61"/>
        <end position="87"/>
    </location>
</feature>
<dbReference type="HOGENOM" id="CLU_093674_4_1_5"/>
<evidence type="ECO:0000256" key="1">
    <source>
        <dbReference type="SAM" id="Phobius"/>
    </source>
</evidence>
<gene>
    <name evidence="2" type="ORF">Y88_0162</name>
</gene>
<dbReference type="GO" id="GO:0005886">
    <property type="term" value="C:plasma membrane"/>
    <property type="evidence" value="ECO:0007669"/>
    <property type="project" value="TreeGrafter"/>
</dbReference>
<proteinExistence type="predicted"/>
<feature type="transmembrane region" description="Helical" evidence="1">
    <location>
        <begin position="29"/>
        <end position="49"/>
    </location>
</feature>
<evidence type="ECO:0008006" key="4">
    <source>
        <dbReference type="Google" id="ProtNLM"/>
    </source>
</evidence>
<keyword evidence="3" id="KW-1185">Reference proteome</keyword>
<sequence length="144" mass="16447">MGAGAMMNWMLMPYRRYAEFDGRSRRREYWSFMLFYWLVIIALDVVFGFNQIMRGPGSMMVASQVMGMASLPNAIFGLASLIPHLAVSVRRLHDQDRSGWLLLLSFIPILGWSALFVLMCLEGTRGPNRFGPDPKRPYDMDAFG</sequence>
<evidence type="ECO:0000313" key="2">
    <source>
        <dbReference type="EMBL" id="EGD58110.1"/>
    </source>
</evidence>
<feature type="transmembrane region" description="Helical" evidence="1">
    <location>
        <begin position="99"/>
        <end position="121"/>
    </location>
</feature>
<dbReference type="STRING" id="983920.Y88_0162"/>
<dbReference type="InterPro" id="IPR008523">
    <property type="entry name" value="DUF805"/>
</dbReference>
<name>F1ZB23_9SPHN</name>
<keyword evidence="1" id="KW-1133">Transmembrane helix</keyword>
<dbReference type="Proteomes" id="UP000004728">
    <property type="component" value="Unassembled WGS sequence"/>
</dbReference>